<proteinExistence type="predicted"/>
<dbReference type="RefSeq" id="WP_264846985.1">
    <property type="nucleotide sequence ID" value="NZ_BPMA01000037.1"/>
</dbReference>
<organism evidence="1 3">
    <name type="scientific">Capnocytophaga catalasegens</name>
    <dbReference type="NCBI Taxonomy" id="1004260"/>
    <lineage>
        <taxon>Bacteria</taxon>
        <taxon>Pseudomonadati</taxon>
        <taxon>Bacteroidota</taxon>
        <taxon>Flavobacteriia</taxon>
        <taxon>Flavobacteriales</taxon>
        <taxon>Flavobacteriaceae</taxon>
        <taxon>Capnocytophaga</taxon>
    </lineage>
</organism>
<gene>
    <name evidence="1" type="ORF">RCZ15_14180</name>
    <name evidence="2" type="ORF">RCZ16_22560</name>
</gene>
<evidence type="ECO:0000313" key="4">
    <source>
        <dbReference type="Proteomes" id="UP001208692"/>
    </source>
</evidence>
<protein>
    <submittedName>
        <fullName evidence="1">Uncharacterized protein</fullName>
    </submittedName>
</protein>
<evidence type="ECO:0000313" key="2">
    <source>
        <dbReference type="EMBL" id="GJM53940.1"/>
    </source>
</evidence>
<comment type="caution">
    <text evidence="1">The sequence shown here is derived from an EMBL/GenBank/DDBJ whole genome shotgun (WGS) entry which is preliminary data.</text>
</comment>
<dbReference type="EMBL" id="BQKA01000027">
    <property type="protein sequence ID" value="GJM50445.1"/>
    <property type="molecule type" value="Genomic_DNA"/>
</dbReference>
<dbReference type="Proteomes" id="UP001207736">
    <property type="component" value="Unassembled WGS sequence"/>
</dbReference>
<reference evidence="1 4" key="1">
    <citation type="submission" date="2021-11" db="EMBL/GenBank/DDBJ databases">
        <title>Draft genome sequence of Capnocytophaga sp. strain KC07075 isolated from cat oral cavity.</title>
        <authorList>
            <person name="Suzuki M."/>
            <person name="Imaoka K."/>
            <person name="Kimura M."/>
            <person name="Morikawa S."/>
            <person name="Maeda K."/>
        </authorList>
    </citation>
    <scope>NUCLEOTIDE SEQUENCE</scope>
    <source>
        <strain evidence="1">KC07075</strain>
        <strain evidence="2 4">KC07079</strain>
    </source>
</reference>
<evidence type="ECO:0000313" key="1">
    <source>
        <dbReference type="EMBL" id="GJM50445.1"/>
    </source>
</evidence>
<evidence type="ECO:0000313" key="3">
    <source>
        <dbReference type="Proteomes" id="UP001207736"/>
    </source>
</evidence>
<dbReference type="AlphaFoldDB" id="A0AAV5AVW0"/>
<sequence>MQIKFYIITLFLYLHTTQAQINPSSLFLLIDDSGGVVKIEQREINSQSIDKKYVLKTTLYNEHQEVELIYDSGEKDKYYYIYYVNEPKNWQVSFRFDYYRKQKQISYGGYILLLSKLMFENFRKRGNVTNFHTIQKKWSNYNKDEFTEKMRINHAEYVYRELIEGKYRNIIRNNVYLVFSSDLDKDYIPCYEVEVSITKIQQE</sequence>
<keyword evidence="4" id="KW-1185">Reference proteome</keyword>
<accession>A0AAV5AVW0</accession>
<dbReference type="EMBL" id="BQKB01000053">
    <property type="protein sequence ID" value="GJM53940.1"/>
    <property type="molecule type" value="Genomic_DNA"/>
</dbReference>
<dbReference type="Proteomes" id="UP001208692">
    <property type="component" value="Unassembled WGS sequence"/>
</dbReference>
<name>A0AAV5AVW0_9FLAO</name>